<dbReference type="EMBL" id="CABVHX010000007">
    <property type="protein sequence ID" value="VVN93427.1"/>
    <property type="molecule type" value="Genomic_DNA"/>
</dbReference>
<evidence type="ECO:0000313" key="1">
    <source>
        <dbReference type="EMBL" id="VVN93427.1"/>
    </source>
</evidence>
<organism evidence="1 2">
    <name type="scientific">Pseudomonas fluorescens</name>
    <dbReference type="NCBI Taxonomy" id="294"/>
    <lineage>
        <taxon>Bacteria</taxon>
        <taxon>Pseudomonadati</taxon>
        <taxon>Pseudomonadota</taxon>
        <taxon>Gammaproteobacteria</taxon>
        <taxon>Pseudomonadales</taxon>
        <taxon>Pseudomonadaceae</taxon>
        <taxon>Pseudomonas</taxon>
    </lineage>
</organism>
<protein>
    <submittedName>
        <fullName evidence="1">Uncharacterized protein</fullName>
    </submittedName>
</protein>
<sequence>MRCGVSEAFRLQDLGLLRNPSGRCDDSLNPLTTRFVHAEGEGLFLHDRGEEIRFEEVLKPCLQANVRRLRKPLAIDMGELAYERQ</sequence>
<dbReference type="Proteomes" id="UP000325375">
    <property type="component" value="Unassembled WGS sequence"/>
</dbReference>
<gene>
    <name evidence="1" type="ORF">PS718_02078</name>
</gene>
<dbReference type="AlphaFoldDB" id="A0A5E7BUI4"/>
<reference evidence="1 2" key="1">
    <citation type="submission" date="2019-09" db="EMBL/GenBank/DDBJ databases">
        <authorList>
            <person name="Chandra G."/>
            <person name="Truman W A."/>
        </authorList>
    </citation>
    <scope>NUCLEOTIDE SEQUENCE [LARGE SCALE GENOMIC DNA]</scope>
    <source>
        <strain evidence="1">PS718</strain>
    </source>
</reference>
<accession>A0A5E7BUI4</accession>
<proteinExistence type="predicted"/>
<name>A0A5E7BUI4_PSEFL</name>
<evidence type="ECO:0000313" key="2">
    <source>
        <dbReference type="Proteomes" id="UP000325375"/>
    </source>
</evidence>